<dbReference type="GO" id="GO:0017057">
    <property type="term" value="F:6-phosphogluconolactonase activity"/>
    <property type="evidence" value="ECO:0007669"/>
    <property type="project" value="TreeGrafter"/>
</dbReference>
<proteinExistence type="inferred from homology"/>
<sequence>MAVANFGNASVTIWDVSSPEALNLTTTIPFTLDQPGPIPSKQSSSKPHQTVLDPTGSFMVVCDFGADTLRIFRVGNHGLVPAGDVKVRPGSGPRHAAFTEVRGGRARLVLVNELSPRIDVFDVKYGEGMELALLSSVPVHGEGTQAPKDAFPSEVVISSDNKFVIVSSRNENNLQTPSFPNNTSQPSDPIISFKLDSSTGNLTDPQEVPAGGRFPRQFSMNAAGTLLAVALQKDERVVLIPRDPVTGKLGDRPVAFARVSGEVTSVIFSGEVVDGEDAE</sequence>
<dbReference type="Proteomes" id="UP000562929">
    <property type="component" value="Unassembled WGS sequence"/>
</dbReference>
<evidence type="ECO:0000313" key="3">
    <source>
        <dbReference type="Proteomes" id="UP000562929"/>
    </source>
</evidence>
<protein>
    <submittedName>
        <fullName evidence="2">3-carboxymuconate cyclase</fullName>
    </submittedName>
</protein>
<evidence type="ECO:0000313" key="2">
    <source>
        <dbReference type="EMBL" id="KAF4587203.1"/>
    </source>
</evidence>
<gene>
    <name evidence="2" type="ORF">GQ602_003896</name>
</gene>
<dbReference type="Pfam" id="PF10282">
    <property type="entry name" value="Lactonase"/>
    <property type="match status" value="1"/>
</dbReference>
<comment type="caution">
    <text evidence="2">The sequence shown here is derived from an EMBL/GenBank/DDBJ whole genome shotgun (WGS) entry which is preliminary data.</text>
</comment>
<dbReference type="InterPro" id="IPR050282">
    <property type="entry name" value="Cycloisomerase_2"/>
</dbReference>
<dbReference type="EMBL" id="JAACLJ010000004">
    <property type="protein sequence ID" value="KAF4587203.1"/>
    <property type="molecule type" value="Genomic_DNA"/>
</dbReference>
<reference evidence="2 3" key="1">
    <citation type="journal article" date="2020" name="G3 (Bethesda)">
        <title>Genetic Underpinnings of Host Manipulation by Ophiocordyceps as Revealed by Comparative Transcriptomics.</title>
        <authorList>
            <person name="Will I."/>
            <person name="Das B."/>
            <person name="Trinh T."/>
            <person name="Brachmann A."/>
            <person name="Ohm R.A."/>
            <person name="de Bekker C."/>
        </authorList>
    </citation>
    <scope>NUCLEOTIDE SEQUENCE [LARGE SCALE GENOMIC DNA]</scope>
    <source>
        <strain evidence="2 3">EC05</strain>
    </source>
</reference>
<dbReference type="InterPro" id="IPR019405">
    <property type="entry name" value="Lactonase_7-beta_prop"/>
</dbReference>
<dbReference type="SUPFAM" id="SSF51004">
    <property type="entry name" value="C-terminal (heme d1) domain of cytochrome cd1-nitrite reductase"/>
    <property type="match status" value="1"/>
</dbReference>
<dbReference type="OrthoDB" id="9972196at2759"/>
<dbReference type="PANTHER" id="PTHR30344:SF1">
    <property type="entry name" value="6-PHOSPHOGLUCONOLACTONASE"/>
    <property type="match status" value="1"/>
</dbReference>
<dbReference type="Gene3D" id="2.130.10.10">
    <property type="entry name" value="YVTN repeat-like/Quinoprotein amine dehydrogenase"/>
    <property type="match status" value="1"/>
</dbReference>
<keyword evidence="3" id="KW-1185">Reference proteome</keyword>
<dbReference type="InterPro" id="IPR015943">
    <property type="entry name" value="WD40/YVTN_repeat-like_dom_sf"/>
</dbReference>
<organism evidence="2 3">
    <name type="scientific">Ophiocordyceps camponoti-floridani</name>
    <dbReference type="NCBI Taxonomy" id="2030778"/>
    <lineage>
        <taxon>Eukaryota</taxon>
        <taxon>Fungi</taxon>
        <taxon>Dikarya</taxon>
        <taxon>Ascomycota</taxon>
        <taxon>Pezizomycotina</taxon>
        <taxon>Sordariomycetes</taxon>
        <taxon>Hypocreomycetidae</taxon>
        <taxon>Hypocreales</taxon>
        <taxon>Ophiocordycipitaceae</taxon>
        <taxon>Ophiocordyceps</taxon>
    </lineage>
</organism>
<dbReference type="InterPro" id="IPR011048">
    <property type="entry name" value="Haem_d1_sf"/>
</dbReference>
<comment type="similarity">
    <text evidence="1">Belongs to the cycloisomerase 2 family.</text>
</comment>
<dbReference type="AlphaFoldDB" id="A0A8H4Q5Q5"/>
<name>A0A8H4Q5Q5_9HYPO</name>
<accession>A0A8H4Q5Q5</accession>
<evidence type="ECO:0000256" key="1">
    <source>
        <dbReference type="ARBA" id="ARBA00005564"/>
    </source>
</evidence>
<dbReference type="PANTHER" id="PTHR30344">
    <property type="entry name" value="6-PHOSPHOGLUCONOLACTONASE-RELATED"/>
    <property type="match status" value="1"/>
</dbReference>